<evidence type="ECO:0000313" key="2">
    <source>
        <dbReference type="EMBL" id="KAK0387207.1"/>
    </source>
</evidence>
<dbReference type="Proteomes" id="UP001175261">
    <property type="component" value="Unassembled WGS sequence"/>
</dbReference>
<comment type="caution">
    <text evidence="2">The sequence shown here is derived from an EMBL/GenBank/DDBJ whole genome shotgun (WGS) entry which is preliminary data.</text>
</comment>
<evidence type="ECO:0000313" key="3">
    <source>
        <dbReference type="Proteomes" id="UP001175261"/>
    </source>
</evidence>
<evidence type="ECO:0000256" key="1">
    <source>
        <dbReference type="SAM" id="MobiDB-lite"/>
    </source>
</evidence>
<accession>A0AA39GJJ6</accession>
<sequence>MASHGPLALAGAPRDSSHGVSSQPLRRFSGGANACMSNGILHMAGPSTTTPSTSCAFFVSRHKRAFPSGVSSCLTVSSTLPFLSLVSVLRLARDVKQKPSNWCWPQSGFYRSLEPLMSCSLVGHSLNAACQPSVCVPCAAQHSRAQRQPHQNSAILTFAPHERRPGQFDSDPWEERCGGVLGRCLPVLSHRSD</sequence>
<gene>
    <name evidence="2" type="ORF">NLU13_5520</name>
</gene>
<name>A0AA39GJJ6_SARSR</name>
<keyword evidence="3" id="KW-1185">Reference proteome</keyword>
<dbReference type="EMBL" id="JAPDFR010000004">
    <property type="protein sequence ID" value="KAK0387207.1"/>
    <property type="molecule type" value="Genomic_DNA"/>
</dbReference>
<organism evidence="2 3">
    <name type="scientific">Sarocladium strictum</name>
    <name type="common">Black bundle disease fungus</name>
    <name type="synonym">Acremonium strictum</name>
    <dbReference type="NCBI Taxonomy" id="5046"/>
    <lineage>
        <taxon>Eukaryota</taxon>
        <taxon>Fungi</taxon>
        <taxon>Dikarya</taxon>
        <taxon>Ascomycota</taxon>
        <taxon>Pezizomycotina</taxon>
        <taxon>Sordariomycetes</taxon>
        <taxon>Hypocreomycetidae</taxon>
        <taxon>Hypocreales</taxon>
        <taxon>Sarocladiaceae</taxon>
        <taxon>Sarocladium</taxon>
    </lineage>
</organism>
<protein>
    <submittedName>
        <fullName evidence="2">Uncharacterized protein</fullName>
    </submittedName>
</protein>
<feature type="region of interest" description="Disordered" evidence="1">
    <location>
        <begin position="1"/>
        <end position="24"/>
    </location>
</feature>
<proteinExistence type="predicted"/>
<reference evidence="2" key="1">
    <citation type="submission" date="2022-10" db="EMBL/GenBank/DDBJ databases">
        <title>Determination and structural analysis of whole genome sequence of Sarocladium strictum F4-1.</title>
        <authorList>
            <person name="Hu L."/>
            <person name="Jiang Y."/>
        </authorList>
    </citation>
    <scope>NUCLEOTIDE SEQUENCE</scope>
    <source>
        <strain evidence="2">F4-1</strain>
    </source>
</reference>
<dbReference type="AlphaFoldDB" id="A0AA39GJJ6"/>